<dbReference type="PANTHER" id="PTHR30537:SF5">
    <property type="entry name" value="HTH-TYPE TRANSCRIPTIONAL ACTIVATOR TTDR-RELATED"/>
    <property type="match status" value="1"/>
</dbReference>
<evidence type="ECO:0000256" key="1">
    <source>
        <dbReference type="ARBA" id="ARBA00009437"/>
    </source>
</evidence>
<dbReference type="InterPro" id="IPR036388">
    <property type="entry name" value="WH-like_DNA-bd_sf"/>
</dbReference>
<protein>
    <submittedName>
        <fullName evidence="6">LysR family transcriptional regulator</fullName>
    </submittedName>
</protein>
<reference evidence="7" key="1">
    <citation type="submission" date="2018-06" db="EMBL/GenBank/DDBJ databases">
        <title>Complete genome of Pseudomonas insecticola strain QZS01.</title>
        <authorList>
            <person name="Wang J."/>
            <person name="Su Q."/>
        </authorList>
    </citation>
    <scope>NUCLEOTIDE SEQUENCE [LARGE SCALE GENOMIC DNA]</scope>
    <source>
        <strain evidence="7">QZS01</strain>
    </source>
</reference>
<dbReference type="GO" id="GO:0043565">
    <property type="term" value="F:sequence-specific DNA binding"/>
    <property type="evidence" value="ECO:0007669"/>
    <property type="project" value="TreeGrafter"/>
</dbReference>
<dbReference type="InterPro" id="IPR058163">
    <property type="entry name" value="LysR-type_TF_proteobact-type"/>
</dbReference>
<sequence>MLILLYYRCLMTAFWMLMQIANSEKPLLEDLTVFLAVLHHHSFIKTAAALGVSTAYVSKRIKILENTLKTKLFHRNTRRLVLTDEGLKLQDFAVKLEADMDELLFQMALAKSEISGNINICASFGFGGNIVTKAISELVNQHPKIKVNLHLTDQEVDLVNSGFHLEIKVDNQINNQDIARQLATNYRILCASPSYLKKNGIPKHLQDLQNHHCLFIQEKKSSLGTWHLEGKKGKETVTFQSSLTSNSGNVVLQWSLDGHGIILRSIWEVQQYIDAGSLVRILPNYIQSANIWAVYPNKLSQSAKLKICVDFFAEYFEKHGVISFY</sequence>
<dbReference type="GO" id="GO:0006351">
    <property type="term" value="P:DNA-templated transcription"/>
    <property type="evidence" value="ECO:0007669"/>
    <property type="project" value="TreeGrafter"/>
</dbReference>
<dbReference type="Gene3D" id="3.40.190.290">
    <property type="match status" value="1"/>
</dbReference>
<organism evidence="6 7">
    <name type="scientific">Entomomonas moraniae</name>
    <dbReference type="NCBI Taxonomy" id="2213226"/>
    <lineage>
        <taxon>Bacteria</taxon>
        <taxon>Pseudomonadati</taxon>
        <taxon>Pseudomonadota</taxon>
        <taxon>Gammaproteobacteria</taxon>
        <taxon>Pseudomonadales</taxon>
        <taxon>Pseudomonadaceae</taxon>
        <taxon>Entomomonas</taxon>
    </lineage>
</organism>
<evidence type="ECO:0000259" key="5">
    <source>
        <dbReference type="PROSITE" id="PS50931"/>
    </source>
</evidence>
<proteinExistence type="inferred from homology"/>
<dbReference type="Proteomes" id="UP000273143">
    <property type="component" value="Chromosome"/>
</dbReference>
<dbReference type="SUPFAM" id="SSF46785">
    <property type="entry name" value="Winged helix' DNA-binding domain"/>
    <property type="match status" value="1"/>
</dbReference>
<keyword evidence="2" id="KW-0805">Transcription regulation</keyword>
<dbReference type="EMBL" id="CP029822">
    <property type="protein sequence ID" value="AZS49727.1"/>
    <property type="molecule type" value="Genomic_DNA"/>
</dbReference>
<accession>A0A3Q9JMN8</accession>
<dbReference type="GO" id="GO:0003700">
    <property type="term" value="F:DNA-binding transcription factor activity"/>
    <property type="evidence" value="ECO:0007669"/>
    <property type="project" value="InterPro"/>
</dbReference>
<dbReference type="InterPro" id="IPR036390">
    <property type="entry name" value="WH_DNA-bd_sf"/>
</dbReference>
<dbReference type="InterPro" id="IPR000847">
    <property type="entry name" value="LysR_HTH_N"/>
</dbReference>
<evidence type="ECO:0000256" key="4">
    <source>
        <dbReference type="ARBA" id="ARBA00023163"/>
    </source>
</evidence>
<evidence type="ECO:0000256" key="3">
    <source>
        <dbReference type="ARBA" id="ARBA00023125"/>
    </source>
</evidence>
<dbReference type="PANTHER" id="PTHR30537">
    <property type="entry name" value="HTH-TYPE TRANSCRIPTIONAL REGULATOR"/>
    <property type="match status" value="1"/>
</dbReference>
<gene>
    <name evidence="6" type="ORF">DM558_02550</name>
</gene>
<keyword evidence="7" id="KW-1185">Reference proteome</keyword>
<evidence type="ECO:0000313" key="6">
    <source>
        <dbReference type="EMBL" id="AZS49727.1"/>
    </source>
</evidence>
<evidence type="ECO:0000313" key="7">
    <source>
        <dbReference type="Proteomes" id="UP000273143"/>
    </source>
</evidence>
<dbReference type="Pfam" id="PF00126">
    <property type="entry name" value="HTH_1"/>
    <property type="match status" value="1"/>
</dbReference>
<feature type="domain" description="HTH lysR-type" evidence="5">
    <location>
        <begin position="26"/>
        <end position="83"/>
    </location>
</feature>
<evidence type="ECO:0000256" key="2">
    <source>
        <dbReference type="ARBA" id="ARBA00023015"/>
    </source>
</evidence>
<dbReference type="KEGG" id="emo:DM558_02550"/>
<dbReference type="AlphaFoldDB" id="A0A3Q9JMN8"/>
<keyword evidence="4" id="KW-0804">Transcription</keyword>
<dbReference type="InterPro" id="IPR005119">
    <property type="entry name" value="LysR_subst-bd"/>
</dbReference>
<dbReference type="Pfam" id="PF03466">
    <property type="entry name" value="LysR_substrate"/>
    <property type="match status" value="1"/>
</dbReference>
<dbReference type="SUPFAM" id="SSF53850">
    <property type="entry name" value="Periplasmic binding protein-like II"/>
    <property type="match status" value="1"/>
</dbReference>
<dbReference type="Gene3D" id="1.10.10.10">
    <property type="entry name" value="Winged helix-like DNA-binding domain superfamily/Winged helix DNA-binding domain"/>
    <property type="match status" value="1"/>
</dbReference>
<dbReference type="FunFam" id="3.40.190.290:FF:000001">
    <property type="entry name" value="Transcriptional regulator, LysR family"/>
    <property type="match status" value="1"/>
</dbReference>
<dbReference type="PROSITE" id="PS50931">
    <property type="entry name" value="HTH_LYSR"/>
    <property type="match status" value="1"/>
</dbReference>
<name>A0A3Q9JMN8_9GAMM</name>
<comment type="similarity">
    <text evidence="1">Belongs to the LysR transcriptional regulatory family.</text>
</comment>
<keyword evidence="3" id="KW-0238">DNA-binding</keyword>